<evidence type="ECO:0000256" key="1">
    <source>
        <dbReference type="SAM" id="MobiDB-lite"/>
    </source>
</evidence>
<keyword evidence="3" id="KW-1185">Reference proteome</keyword>
<sequence>MTMVVALASNQTMAFYSSTSNSSVQRRDIKCNASNKGKQIKKHRNQHLPNFGHSIESCEQFKNHVFSSLDARRISLQGPAIKKEEVKGTPKAEDTKKCNPKRDDQKLKEKNLELKEKNLELRKENLQLKEEKLGLRGEDRGLRMK</sequence>
<evidence type="ECO:0000313" key="3">
    <source>
        <dbReference type="Proteomes" id="UP000634136"/>
    </source>
</evidence>
<dbReference type="AlphaFoldDB" id="A0A834TMN2"/>
<gene>
    <name evidence="2" type="ORF">G2W53_021850</name>
</gene>
<proteinExistence type="predicted"/>
<name>A0A834TMN2_9FABA</name>
<feature type="compositionally biased region" description="Basic and acidic residues" evidence="1">
    <location>
        <begin position="81"/>
        <end position="110"/>
    </location>
</feature>
<dbReference type="Proteomes" id="UP000634136">
    <property type="component" value="Unassembled WGS sequence"/>
</dbReference>
<comment type="caution">
    <text evidence="2">The sequence shown here is derived from an EMBL/GenBank/DDBJ whole genome shotgun (WGS) entry which is preliminary data.</text>
</comment>
<accession>A0A834TMN2</accession>
<protein>
    <submittedName>
        <fullName evidence="2">Uncharacterized protein</fullName>
    </submittedName>
</protein>
<evidence type="ECO:0000313" key="2">
    <source>
        <dbReference type="EMBL" id="KAF7823706.1"/>
    </source>
</evidence>
<reference evidence="2" key="1">
    <citation type="submission" date="2020-09" db="EMBL/GenBank/DDBJ databases">
        <title>Genome-Enabled Discovery of Anthraquinone Biosynthesis in Senna tora.</title>
        <authorList>
            <person name="Kang S.-H."/>
            <person name="Pandey R.P."/>
            <person name="Lee C.-M."/>
            <person name="Sim J.-S."/>
            <person name="Jeong J.-T."/>
            <person name="Choi B.-S."/>
            <person name="Jung M."/>
            <person name="Ginzburg D."/>
            <person name="Zhao K."/>
            <person name="Won S.Y."/>
            <person name="Oh T.-J."/>
            <person name="Yu Y."/>
            <person name="Kim N.-H."/>
            <person name="Lee O.R."/>
            <person name="Lee T.-H."/>
            <person name="Bashyal P."/>
            <person name="Kim T.-S."/>
            <person name="Lee W.-H."/>
            <person name="Kawkins C."/>
            <person name="Kim C.-K."/>
            <person name="Kim J.S."/>
            <person name="Ahn B.O."/>
            <person name="Rhee S.Y."/>
            <person name="Sohng J.K."/>
        </authorList>
    </citation>
    <scope>NUCLEOTIDE SEQUENCE</scope>
    <source>
        <tissue evidence="2">Leaf</tissue>
    </source>
</reference>
<feature type="region of interest" description="Disordered" evidence="1">
    <location>
        <begin position="80"/>
        <end position="110"/>
    </location>
</feature>
<dbReference type="EMBL" id="JAAIUW010000007">
    <property type="protein sequence ID" value="KAF7823706.1"/>
    <property type="molecule type" value="Genomic_DNA"/>
</dbReference>
<organism evidence="2 3">
    <name type="scientific">Senna tora</name>
    <dbReference type="NCBI Taxonomy" id="362788"/>
    <lineage>
        <taxon>Eukaryota</taxon>
        <taxon>Viridiplantae</taxon>
        <taxon>Streptophyta</taxon>
        <taxon>Embryophyta</taxon>
        <taxon>Tracheophyta</taxon>
        <taxon>Spermatophyta</taxon>
        <taxon>Magnoliopsida</taxon>
        <taxon>eudicotyledons</taxon>
        <taxon>Gunneridae</taxon>
        <taxon>Pentapetalae</taxon>
        <taxon>rosids</taxon>
        <taxon>fabids</taxon>
        <taxon>Fabales</taxon>
        <taxon>Fabaceae</taxon>
        <taxon>Caesalpinioideae</taxon>
        <taxon>Cassia clade</taxon>
        <taxon>Senna</taxon>
    </lineage>
</organism>